<dbReference type="PANTHER" id="PTHR23044:SF61">
    <property type="entry name" value="3'-5' EXORIBONUCLEASE 1-RELATED"/>
    <property type="match status" value="1"/>
</dbReference>
<dbReference type="AlphaFoldDB" id="X6MCM2"/>
<proteinExistence type="predicted"/>
<gene>
    <name evidence="1" type="ORF">RFI_26587</name>
</gene>
<dbReference type="Proteomes" id="UP000023152">
    <property type="component" value="Unassembled WGS sequence"/>
</dbReference>
<dbReference type="GO" id="GO:0003676">
    <property type="term" value="F:nucleic acid binding"/>
    <property type="evidence" value="ECO:0007669"/>
    <property type="project" value="InterPro"/>
</dbReference>
<dbReference type="OrthoDB" id="448399at2759"/>
<dbReference type="InterPro" id="IPR036397">
    <property type="entry name" value="RNaseH_sf"/>
</dbReference>
<evidence type="ECO:0000313" key="1">
    <source>
        <dbReference type="EMBL" id="ETO10790.1"/>
    </source>
</evidence>
<dbReference type="InterPro" id="IPR051274">
    <property type="entry name" value="3-5_Exoribonuclease"/>
</dbReference>
<dbReference type="PANTHER" id="PTHR23044">
    <property type="entry name" value="3'-5' EXONUCLEASE ERI1-RELATED"/>
    <property type="match status" value="1"/>
</dbReference>
<reference evidence="1 2" key="1">
    <citation type="journal article" date="2013" name="Curr. Biol.">
        <title>The Genome of the Foraminiferan Reticulomyxa filosa.</title>
        <authorList>
            <person name="Glockner G."/>
            <person name="Hulsmann N."/>
            <person name="Schleicher M."/>
            <person name="Noegel A.A."/>
            <person name="Eichinger L."/>
            <person name="Gallinger C."/>
            <person name="Pawlowski J."/>
            <person name="Sierra R."/>
            <person name="Euteneuer U."/>
            <person name="Pillet L."/>
            <person name="Moustafa A."/>
            <person name="Platzer M."/>
            <person name="Groth M."/>
            <person name="Szafranski K."/>
            <person name="Schliwa M."/>
        </authorList>
    </citation>
    <scope>NUCLEOTIDE SEQUENCE [LARGE SCALE GENOMIC DNA]</scope>
</reference>
<keyword evidence="2" id="KW-1185">Reference proteome</keyword>
<dbReference type="EMBL" id="ASPP01023128">
    <property type="protein sequence ID" value="ETO10790.1"/>
    <property type="molecule type" value="Genomic_DNA"/>
</dbReference>
<name>X6MCM2_RETFI</name>
<protein>
    <recommendedName>
        <fullName evidence="3">Exonuclease domain-containing protein</fullName>
    </recommendedName>
</protein>
<dbReference type="Gene3D" id="3.30.420.10">
    <property type="entry name" value="Ribonuclease H-like superfamily/Ribonuclease H"/>
    <property type="match status" value="1"/>
</dbReference>
<comment type="caution">
    <text evidence="1">The sequence shown here is derived from an EMBL/GenBank/DDBJ whole genome shotgun (WGS) entry which is preliminary data.</text>
</comment>
<evidence type="ECO:0000313" key="2">
    <source>
        <dbReference type="Proteomes" id="UP000023152"/>
    </source>
</evidence>
<evidence type="ECO:0008006" key="3">
    <source>
        <dbReference type="Google" id="ProtNLM"/>
    </source>
</evidence>
<organism evidence="1 2">
    <name type="scientific">Reticulomyxa filosa</name>
    <dbReference type="NCBI Taxonomy" id="46433"/>
    <lineage>
        <taxon>Eukaryota</taxon>
        <taxon>Sar</taxon>
        <taxon>Rhizaria</taxon>
        <taxon>Retaria</taxon>
        <taxon>Foraminifera</taxon>
        <taxon>Monothalamids</taxon>
        <taxon>Reticulomyxidae</taxon>
        <taxon>Reticulomyxa</taxon>
    </lineage>
</organism>
<accession>X6MCM2</accession>
<sequence>MDVLFFTCGDWDIGKQIPLQFYRSIVCGNSNKENIHIKEFPRFLMQWMNVKTFALNYYQSKNPTKTKISFGTIANLLKFLQIPLDGVHHLGMHDTDNIAKICISLIVDGAVFDITTSREHHVNENGNIVHVLKHSYAQRIGQLHLAKNQKENLY</sequence>